<dbReference type="PANTHER" id="PTHR43646:SF2">
    <property type="entry name" value="GLYCOSYLTRANSFERASE 2-LIKE DOMAIN-CONTAINING PROTEIN"/>
    <property type="match status" value="1"/>
</dbReference>
<keyword evidence="5" id="KW-0472">Membrane</keyword>
<evidence type="ECO:0000259" key="6">
    <source>
        <dbReference type="Pfam" id="PF00535"/>
    </source>
</evidence>
<proteinExistence type="predicted"/>
<dbReference type="InterPro" id="IPR029044">
    <property type="entry name" value="Nucleotide-diphossugar_trans"/>
</dbReference>
<dbReference type="NCBIfam" id="TIGR04283">
    <property type="entry name" value="glyco_like_mftF"/>
    <property type="match status" value="1"/>
</dbReference>
<evidence type="ECO:0000313" key="7">
    <source>
        <dbReference type="EMBL" id="MBO0934368.1"/>
    </source>
</evidence>
<comment type="subcellular location">
    <subcellularLocation>
        <location evidence="1">Cell membrane</location>
    </subcellularLocation>
</comment>
<dbReference type="Gene3D" id="3.90.550.10">
    <property type="entry name" value="Spore Coat Polysaccharide Biosynthesis Protein SpsA, Chain A"/>
    <property type="match status" value="1"/>
</dbReference>
<name>A0A939GDG6_9BACT</name>
<keyword evidence="4" id="KW-0808">Transferase</keyword>
<dbReference type="GO" id="GO:0005886">
    <property type="term" value="C:plasma membrane"/>
    <property type="evidence" value="ECO:0007669"/>
    <property type="project" value="UniProtKB-SubCell"/>
</dbReference>
<evidence type="ECO:0000256" key="4">
    <source>
        <dbReference type="ARBA" id="ARBA00022679"/>
    </source>
</evidence>
<dbReference type="PANTHER" id="PTHR43646">
    <property type="entry name" value="GLYCOSYLTRANSFERASE"/>
    <property type="match status" value="1"/>
</dbReference>
<dbReference type="EMBL" id="JAFMYU010000030">
    <property type="protein sequence ID" value="MBO0934368.1"/>
    <property type="molecule type" value="Genomic_DNA"/>
</dbReference>
<organism evidence="7 8">
    <name type="scientific">Fibrella aquatilis</name>
    <dbReference type="NCBI Taxonomy" id="2817059"/>
    <lineage>
        <taxon>Bacteria</taxon>
        <taxon>Pseudomonadati</taxon>
        <taxon>Bacteroidota</taxon>
        <taxon>Cytophagia</taxon>
        <taxon>Cytophagales</taxon>
        <taxon>Spirosomataceae</taxon>
        <taxon>Fibrella</taxon>
    </lineage>
</organism>
<dbReference type="CDD" id="cd02522">
    <property type="entry name" value="GT_2_like_a"/>
    <property type="match status" value="1"/>
</dbReference>
<evidence type="ECO:0000256" key="3">
    <source>
        <dbReference type="ARBA" id="ARBA00022676"/>
    </source>
</evidence>
<dbReference type="GO" id="GO:0016757">
    <property type="term" value="F:glycosyltransferase activity"/>
    <property type="evidence" value="ECO:0007669"/>
    <property type="project" value="UniProtKB-KW"/>
</dbReference>
<dbReference type="Proteomes" id="UP000664795">
    <property type="component" value="Unassembled WGS sequence"/>
</dbReference>
<dbReference type="Pfam" id="PF00535">
    <property type="entry name" value="Glycos_transf_2"/>
    <property type="match status" value="1"/>
</dbReference>
<sequence length="230" mass="25209">MLLSIIIPTRNEAATIANVIADVRLYGGKAVAQVLVVDGGSTDQTVAVAQQAGATVLSSPRLGRAAQMNLGARHATGDVLYFVHADVRLHPDFVGDIHNALNSGYAAGRYRFRFDADLPWLLRLNSYATRFGGAASRGGDQTLFITRPLFEQLGGFDEGYVIMEDFDMIRRIEAAAVPFAIIPKNVIVSARKYQQNGWLRVQLANLLAVILFSCRVSPMRIAKTYKTLLR</sequence>
<comment type="caution">
    <text evidence="7">The sequence shown here is derived from an EMBL/GenBank/DDBJ whole genome shotgun (WGS) entry which is preliminary data.</text>
</comment>
<keyword evidence="3" id="KW-0328">Glycosyltransferase</keyword>
<dbReference type="InterPro" id="IPR001173">
    <property type="entry name" value="Glyco_trans_2-like"/>
</dbReference>
<evidence type="ECO:0000256" key="1">
    <source>
        <dbReference type="ARBA" id="ARBA00004236"/>
    </source>
</evidence>
<dbReference type="AlphaFoldDB" id="A0A939GDG6"/>
<dbReference type="SUPFAM" id="SSF53448">
    <property type="entry name" value="Nucleotide-diphospho-sugar transferases"/>
    <property type="match status" value="1"/>
</dbReference>
<accession>A0A939GDG6</accession>
<evidence type="ECO:0000256" key="5">
    <source>
        <dbReference type="ARBA" id="ARBA00023136"/>
    </source>
</evidence>
<keyword evidence="8" id="KW-1185">Reference proteome</keyword>
<dbReference type="InterPro" id="IPR026461">
    <property type="entry name" value="Trfase_2_rSAM/seldom_assoc"/>
</dbReference>
<protein>
    <submittedName>
        <fullName evidence="7">TIGR04283 family arsenosugar biosynthesis glycosyltransferase</fullName>
    </submittedName>
</protein>
<reference evidence="7 8" key="1">
    <citation type="submission" date="2021-03" db="EMBL/GenBank/DDBJ databases">
        <title>Fibrella sp. HMF5036 genome sequencing and assembly.</title>
        <authorList>
            <person name="Kang H."/>
            <person name="Kim H."/>
            <person name="Bae S."/>
            <person name="Joh K."/>
        </authorList>
    </citation>
    <scope>NUCLEOTIDE SEQUENCE [LARGE SCALE GENOMIC DNA]</scope>
    <source>
        <strain evidence="7 8">HMF5036</strain>
    </source>
</reference>
<feature type="domain" description="Glycosyltransferase 2-like" evidence="6">
    <location>
        <begin position="4"/>
        <end position="126"/>
    </location>
</feature>
<dbReference type="RefSeq" id="WP_207338331.1">
    <property type="nucleotide sequence ID" value="NZ_JAFMYU010000030.1"/>
</dbReference>
<gene>
    <name evidence="7" type="ORF">J2I48_25390</name>
</gene>
<keyword evidence="2" id="KW-1003">Cell membrane</keyword>
<evidence type="ECO:0000256" key="2">
    <source>
        <dbReference type="ARBA" id="ARBA00022475"/>
    </source>
</evidence>
<evidence type="ECO:0000313" key="8">
    <source>
        <dbReference type="Proteomes" id="UP000664795"/>
    </source>
</evidence>